<dbReference type="Pfam" id="PF08028">
    <property type="entry name" value="Acyl-CoA_dh_2"/>
    <property type="match status" value="1"/>
</dbReference>
<dbReference type="GO" id="GO:0050660">
    <property type="term" value="F:flavin adenine dinucleotide binding"/>
    <property type="evidence" value="ECO:0007669"/>
    <property type="project" value="InterPro"/>
</dbReference>
<keyword evidence="1" id="KW-0560">Oxidoreductase</keyword>
<dbReference type="Gene3D" id="1.20.140.10">
    <property type="entry name" value="Butyryl-CoA Dehydrogenase, subunit A, domain 3"/>
    <property type="match status" value="1"/>
</dbReference>
<dbReference type="RefSeq" id="WP_016343373.1">
    <property type="nucleotide sequence ID" value="NZ_AP022621.1"/>
</dbReference>
<dbReference type="InterPro" id="IPR013107">
    <property type="entry name" value="Acyl-CoA_DH_C"/>
</dbReference>
<evidence type="ECO:0000259" key="2">
    <source>
        <dbReference type="Pfam" id="PF02771"/>
    </source>
</evidence>
<dbReference type="SUPFAM" id="SSF47203">
    <property type="entry name" value="Acyl-CoA dehydrogenase C-terminal domain-like"/>
    <property type="match status" value="1"/>
</dbReference>
<evidence type="ECO:0000313" key="5">
    <source>
        <dbReference type="Proteomes" id="UP000045782"/>
    </source>
</evidence>
<gene>
    <name evidence="4" type="ORF">ERS075579_01057</name>
</gene>
<proteinExistence type="predicted"/>
<dbReference type="EMBL" id="CSWP01000002">
    <property type="protein sequence ID" value="CPV39522.1"/>
    <property type="molecule type" value="Genomic_DNA"/>
</dbReference>
<dbReference type="PIRSF" id="PIRSF016578">
    <property type="entry name" value="HsaA"/>
    <property type="match status" value="1"/>
</dbReference>
<dbReference type="InterPro" id="IPR036250">
    <property type="entry name" value="AcylCo_DH-like_C"/>
</dbReference>
<name>A0A0U0ZIS5_9MYCO</name>
<feature type="domain" description="Acyl-CoA dehydrogenase/oxidase N-terminal" evidence="2">
    <location>
        <begin position="24"/>
        <end position="118"/>
    </location>
</feature>
<dbReference type="GO" id="GO:0004497">
    <property type="term" value="F:monooxygenase activity"/>
    <property type="evidence" value="ECO:0007669"/>
    <property type="project" value="UniProtKB-KW"/>
</dbReference>
<dbReference type="PANTHER" id="PTHR43884">
    <property type="entry name" value="ACYL-COA DEHYDROGENASE"/>
    <property type="match status" value="1"/>
</dbReference>
<dbReference type="GO" id="GO:0008470">
    <property type="term" value="F:3-methylbutanoyl-CoA dehydrogenase activity"/>
    <property type="evidence" value="ECO:0007669"/>
    <property type="project" value="TreeGrafter"/>
</dbReference>
<dbReference type="InterPro" id="IPR046373">
    <property type="entry name" value="Acyl-CoA_Oxase/DH_mid-dom_sf"/>
</dbReference>
<accession>A0A0U0ZIS5</accession>
<dbReference type="InterPro" id="IPR009100">
    <property type="entry name" value="AcylCoA_DH/oxidase_NM_dom_sf"/>
</dbReference>
<dbReference type="Gene3D" id="1.10.540.10">
    <property type="entry name" value="Acyl-CoA dehydrogenase/oxidase, N-terminal domain"/>
    <property type="match status" value="1"/>
</dbReference>
<keyword evidence="4" id="KW-0503">Monooxygenase</keyword>
<dbReference type="AlphaFoldDB" id="A0A0U0ZIS5"/>
<dbReference type="SUPFAM" id="SSF56645">
    <property type="entry name" value="Acyl-CoA dehydrogenase NM domain-like"/>
    <property type="match status" value="1"/>
</dbReference>
<organism evidence="4 5">
    <name type="scientific">Mycobacteroides abscessus</name>
    <dbReference type="NCBI Taxonomy" id="36809"/>
    <lineage>
        <taxon>Bacteria</taxon>
        <taxon>Bacillati</taxon>
        <taxon>Actinomycetota</taxon>
        <taxon>Actinomycetes</taxon>
        <taxon>Mycobacteriales</taxon>
        <taxon>Mycobacteriaceae</taxon>
        <taxon>Mycobacteroides</taxon>
    </lineage>
</organism>
<dbReference type="Pfam" id="PF02771">
    <property type="entry name" value="Acyl-CoA_dh_N"/>
    <property type="match status" value="1"/>
</dbReference>
<reference evidence="4 5" key="1">
    <citation type="submission" date="2015-03" db="EMBL/GenBank/DDBJ databases">
        <authorList>
            <person name="Murphy D."/>
        </authorList>
    </citation>
    <scope>NUCLEOTIDE SEQUENCE [LARGE SCALE GENOMIC DNA]</scope>
    <source>
        <strain evidence="4 5">PAP088</strain>
    </source>
</reference>
<evidence type="ECO:0000313" key="4">
    <source>
        <dbReference type="EMBL" id="CPV39522.1"/>
    </source>
</evidence>
<dbReference type="Proteomes" id="UP000045782">
    <property type="component" value="Unassembled WGS sequence"/>
</dbReference>
<protein>
    <submittedName>
        <fullName evidence="4">Probable monooxygenase</fullName>
    </submittedName>
</protein>
<dbReference type="InterPro" id="IPR037069">
    <property type="entry name" value="AcylCoA_DH/ox_N_sf"/>
</dbReference>
<dbReference type="InterPro" id="IPR013786">
    <property type="entry name" value="AcylCoA_DH/ox_N"/>
</dbReference>
<dbReference type="Gene3D" id="2.40.110.10">
    <property type="entry name" value="Butyryl-CoA Dehydrogenase, subunit A, domain 2"/>
    <property type="match status" value="1"/>
</dbReference>
<sequence length="422" mass="45771">MTTATTSPVHAYQGVSDTEFSEWEQVAARVAGELSATALTRDRANQNPIAEIELLRRHGLLSFATAREFGGAGGSLVQALQLGRIIAAADGSIGQLLVYHYSNGVWTYILGSPAQREYIARGVGGHGWFQGSVSNPRDPGITVTRTEEGYRVNGTRTFATGVAVADLITVLLYEAEPINAIIPSERDGLRFNDDWDNLGQRLTASGSVEFDNVLLRHDEVLTGLDAYSGLDGSRERRDGLRALFSQLIFAHLYLGIAEGALAAGVAYIRDKGRPWPEAHSTDVTEDPYHQQLLGRLSAGIAAGIALADSATREFEQALAFGEAPTEAQWGALAIRVDQAKSVATEISLDVTHNIYQATGARSTANSVGLDIYWRNARTHTTHDPLPYRQREIGRHLLTDQWPSPRSLNGLGRLAETTQGKKP</sequence>
<dbReference type="PANTHER" id="PTHR43884:SF12">
    <property type="entry name" value="ISOVALERYL-COA DEHYDROGENASE, MITOCHONDRIAL-RELATED"/>
    <property type="match status" value="1"/>
</dbReference>
<evidence type="ECO:0000259" key="3">
    <source>
        <dbReference type="Pfam" id="PF08028"/>
    </source>
</evidence>
<feature type="domain" description="Acyl-CoA dehydrogenase C-terminal" evidence="3">
    <location>
        <begin position="247"/>
        <end position="382"/>
    </location>
</feature>
<dbReference type="GO" id="GO:0006552">
    <property type="term" value="P:L-leucine catabolic process"/>
    <property type="evidence" value="ECO:0007669"/>
    <property type="project" value="TreeGrafter"/>
</dbReference>
<evidence type="ECO:0000256" key="1">
    <source>
        <dbReference type="ARBA" id="ARBA00023002"/>
    </source>
</evidence>